<accession>A0A5J4WBC9</accession>
<name>A0A5J4WBC9_9EUKA</name>
<evidence type="ECO:0000256" key="1">
    <source>
        <dbReference type="SAM" id="MobiDB-lite"/>
    </source>
</evidence>
<proteinExistence type="predicted"/>
<sequence length="66" mass="6956">MISADGNSPSFNGTVITGTGATNGATNGSVNYSAGNPILWELIVLEQKVVSIAMELMFSRESIHQQ</sequence>
<feature type="compositionally biased region" description="Low complexity" evidence="1">
    <location>
        <begin position="12"/>
        <end position="27"/>
    </location>
</feature>
<feature type="region of interest" description="Disordered" evidence="1">
    <location>
        <begin position="1"/>
        <end position="27"/>
    </location>
</feature>
<evidence type="ECO:0000313" key="2">
    <source>
        <dbReference type="EMBL" id="KAA6392258.1"/>
    </source>
</evidence>
<evidence type="ECO:0000313" key="3">
    <source>
        <dbReference type="Proteomes" id="UP000324800"/>
    </source>
</evidence>
<dbReference type="Proteomes" id="UP000324800">
    <property type="component" value="Unassembled WGS sequence"/>
</dbReference>
<organism evidence="2 3">
    <name type="scientific">Streblomastix strix</name>
    <dbReference type="NCBI Taxonomy" id="222440"/>
    <lineage>
        <taxon>Eukaryota</taxon>
        <taxon>Metamonada</taxon>
        <taxon>Preaxostyla</taxon>
        <taxon>Oxymonadida</taxon>
        <taxon>Streblomastigidae</taxon>
        <taxon>Streblomastix</taxon>
    </lineage>
</organism>
<protein>
    <submittedName>
        <fullName evidence="2">Uncharacterized protein</fullName>
    </submittedName>
</protein>
<comment type="caution">
    <text evidence="2">The sequence shown here is derived from an EMBL/GenBank/DDBJ whole genome shotgun (WGS) entry which is preliminary data.</text>
</comment>
<dbReference type="EMBL" id="SNRW01002605">
    <property type="protein sequence ID" value="KAA6392258.1"/>
    <property type="molecule type" value="Genomic_DNA"/>
</dbReference>
<dbReference type="AlphaFoldDB" id="A0A5J4WBC9"/>
<feature type="compositionally biased region" description="Polar residues" evidence="1">
    <location>
        <begin position="1"/>
        <end position="11"/>
    </location>
</feature>
<reference evidence="2 3" key="1">
    <citation type="submission" date="2019-03" db="EMBL/GenBank/DDBJ databases">
        <title>Single cell metagenomics reveals metabolic interactions within the superorganism composed of flagellate Streblomastix strix and complex community of Bacteroidetes bacteria on its surface.</title>
        <authorList>
            <person name="Treitli S.C."/>
            <person name="Kolisko M."/>
            <person name="Husnik F."/>
            <person name="Keeling P."/>
            <person name="Hampl V."/>
        </authorList>
    </citation>
    <scope>NUCLEOTIDE SEQUENCE [LARGE SCALE GENOMIC DNA]</scope>
    <source>
        <strain evidence="2">ST1C</strain>
    </source>
</reference>
<gene>
    <name evidence="2" type="ORF">EZS28_012213</name>
</gene>